<dbReference type="InterPro" id="IPR018490">
    <property type="entry name" value="cNMP-bd_dom_sf"/>
</dbReference>
<dbReference type="Proteomes" id="UP000321832">
    <property type="component" value="Unassembled WGS sequence"/>
</dbReference>
<comment type="caution">
    <text evidence="5">The sequence shown here is derived from an EMBL/GenBank/DDBJ whole genome shotgun (WGS) entry which is preliminary data.</text>
</comment>
<dbReference type="GO" id="GO:0005829">
    <property type="term" value="C:cytosol"/>
    <property type="evidence" value="ECO:0007669"/>
    <property type="project" value="TreeGrafter"/>
</dbReference>
<dbReference type="PROSITE" id="PS51063">
    <property type="entry name" value="HTH_CRP_2"/>
    <property type="match status" value="1"/>
</dbReference>
<feature type="domain" description="HTH crp-type" evidence="4">
    <location>
        <begin position="154"/>
        <end position="215"/>
    </location>
</feature>
<dbReference type="InterPro" id="IPR036390">
    <property type="entry name" value="WH_DNA-bd_sf"/>
</dbReference>
<keyword evidence="1" id="KW-0805">Transcription regulation</keyword>
<protein>
    <submittedName>
        <fullName evidence="5">Crp/Fnr family transcriptional regulator</fullName>
    </submittedName>
</protein>
<keyword evidence="6" id="KW-1185">Reference proteome</keyword>
<dbReference type="Pfam" id="PF00027">
    <property type="entry name" value="cNMP_binding"/>
    <property type="match status" value="1"/>
</dbReference>
<dbReference type="Gene3D" id="1.10.10.10">
    <property type="entry name" value="Winged helix-like DNA-binding domain superfamily/Winged helix DNA-binding domain"/>
    <property type="match status" value="1"/>
</dbReference>
<dbReference type="SMART" id="SM00419">
    <property type="entry name" value="HTH_CRP"/>
    <property type="match status" value="1"/>
</dbReference>
<dbReference type="SUPFAM" id="SSF46785">
    <property type="entry name" value="Winged helix' DNA-binding domain"/>
    <property type="match status" value="1"/>
</dbReference>
<dbReference type="EMBL" id="VOPW01000001">
    <property type="protein sequence ID" value="TXC67222.1"/>
    <property type="molecule type" value="Genomic_DNA"/>
</dbReference>
<keyword evidence="2" id="KW-0238">DNA-binding</keyword>
<keyword evidence="3" id="KW-0804">Transcription</keyword>
<dbReference type="PANTHER" id="PTHR24567">
    <property type="entry name" value="CRP FAMILY TRANSCRIPTIONAL REGULATORY PROTEIN"/>
    <property type="match status" value="1"/>
</dbReference>
<dbReference type="InterPro" id="IPR012318">
    <property type="entry name" value="HTH_CRP"/>
</dbReference>
<name>A0A5C6U2I1_9BURK</name>
<reference evidence="5 6" key="1">
    <citation type="submission" date="2019-08" db="EMBL/GenBank/DDBJ databases">
        <authorList>
            <person name="Khan S.A."/>
            <person name="Jeon C.O."/>
            <person name="Jeong S.E."/>
        </authorList>
    </citation>
    <scope>NUCLEOTIDE SEQUENCE [LARGE SCALE GENOMIC DNA]</scope>
    <source>
        <strain evidence="6">IMCC1728</strain>
    </source>
</reference>
<evidence type="ECO:0000313" key="6">
    <source>
        <dbReference type="Proteomes" id="UP000321832"/>
    </source>
</evidence>
<evidence type="ECO:0000256" key="3">
    <source>
        <dbReference type="ARBA" id="ARBA00023163"/>
    </source>
</evidence>
<dbReference type="GO" id="GO:0003677">
    <property type="term" value="F:DNA binding"/>
    <property type="evidence" value="ECO:0007669"/>
    <property type="project" value="UniProtKB-KW"/>
</dbReference>
<evidence type="ECO:0000259" key="4">
    <source>
        <dbReference type="PROSITE" id="PS51063"/>
    </source>
</evidence>
<dbReference type="Pfam" id="PF13545">
    <property type="entry name" value="HTH_Crp_2"/>
    <property type="match status" value="1"/>
</dbReference>
<dbReference type="SUPFAM" id="SSF51206">
    <property type="entry name" value="cAMP-binding domain-like"/>
    <property type="match status" value="1"/>
</dbReference>
<evidence type="ECO:0000256" key="2">
    <source>
        <dbReference type="ARBA" id="ARBA00023125"/>
    </source>
</evidence>
<sequence>MSTPTAADLQRLAELYPAVADLPPALRDDVLARQTIWLEVPAGTTLFEEQSPCQGFPMVLGGEVRVARGSVQGRSLELYRIGPGELCVVSASCLFGHSLLSAHGETTAPTRLAVMSPAALDACCAHEPFRRFVFGVFADRLADLMALAEAVAFQRLDQRLAAALLGHGEVLHTSHQTLADELGTVREMVTRLLRRFERSGWLVLGRERIEIRDASALRRLSAGDAGTV</sequence>
<dbReference type="InterPro" id="IPR000595">
    <property type="entry name" value="cNMP-bd_dom"/>
</dbReference>
<dbReference type="AlphaFoldDB" id="A0A5C6U2I1"/>
<accession>A0A5C6U2I1</accession>
<dbReference type="InterPro" id="IPR014710">
    <property type="entry name" value="RmlC-like_jellyroll"/>
</dbReference>
<gene>
    <name evidence="5" type="ORF">FSC37_20430</name>
</gene>
<proteinExistence type="predicted"/>
<organism evidence="5 6">
    <name type="scientific">Piscinibacter aquaticus</name>
    <dbReference type="NCBI Taxonomy" id="392597"/>
    <lineage>
        <taxon>Bacteria</taxon>
        <taxon>Pseudomonadati</taxon>
        <taxon>Pseudomonadota</taxon>
        <taxon>Betaproteobacteria</taxon>
        <taxon>Burkholderiales</taxon>
        <taxon>Sphaerotilaceae</taxon>
        <taxon>Piscinibacter</taxon>
    </lineage>
</organism>
<dbReference type="InterPro" id="IPR036388">
    <property type="entry name" value="WH-like_DNA-bd_sf"/>
</dbReference>
<evidence type="ECO:0000313" key="5">
    <source>
        <dbReference type="EMBL" id="TXC67222.1"/>
    </source>
</evidence>
<dbReference type="Gene3D" id="2.60.120.10">
    <property type="entry name" value="Jelly Rolls"/>
    <property type="match status" value="1"/>
</dbReference>
<dbReference type="PANTHER" id="PTHR24567:SF74">
    <property type="entry name" value="HTH-TYPE TRANSCRIPTIONAL REGULATOR ARCR"/>
    <property type="match status" value="1"/>
</dbReference>
<dbReference type="GO" id="GO:0003700">
    <property type="term" value="F:DNA-binding transcription factor activity"/>
    <property type="evidence" value="ECO:0007669"/>
    <property type="project" value="TreeGrafter"/>
</dbReference>
<dbReference type="InterPro" id="IPR050397">
    <property type="entry name" value="Env_Response_Regulators"/>
</dbReference>
<evidence type="ECO:0000256" key="1">
    <source>
        <dbReference type="ARBA" id="ARBA00023015"/>
    </source>
</evidence>